<dbReference type="Gene3D" id="3.40.50.2300">
    <property type="match status" value="1"/>
</dbReference>
<dbReference type="RefSeq" id="WP_154561457.1">
    <property type="nucleotide sequence ID" value="NZ_VUMG01000001.1"/>
</dbReference>
<organism evidence="2 3">
    <name type="scientific">Cutibacterium porci</name>
    <dbReference type="NCBI Taxonomy" id="2605781"/>
    <lineage>
        <taxon>Bacteria</taxon>
        <taxon>Bacillati</taxon>
        <taxon>Actinomycetota</taxon>
        <taxon>Actinomycetes</taxon>
        <taxon>Propionibacteriales</taxon>
        <taxon>Propionibacteriaceae</taxon>
        <taxon>Cutibacterium</taxon>
    </lineage>
</organism>
<evidence type="ECO:0000313" key="3">
    <source>
        <dbReference type="Proteomes" id="UP000466104"/>
    </source>
</evidence>
<evidence type="ECO:0000313" key="2">
    <source>
        <dbReference type="EMBL" id="MSS44839.1"/>
    </source>
</evidence>
<sequence>MTSHTSTADMLQIHFICTANICRSAYCHARAFYLFDPSRFEVSSSGIQAEEGLPMCAQMHRELERRQPQVLPVSSHQTEIDDLEGADLILTMTASQRDTIVGWWPYIMKRAFTLPQFVEIARRLTWDDPSTAPQDVIDKAFRNRAVAGNTGDIKDPYRQGSEAARSCADTLDTLLMDLAHMLTPVSPRRAAE</sequence>
<keyword evidence="3" id="KW-1185">Reference proteome</keyword>
<gene>
    <name evidence="2" type="ORF">FYJ43_01955</name>
</gene>
<dbReference type="AlphaFoldDB" id="A0A7K0J4I1"/>
<dbReference type="SUPFAM" id="SSF52788">
    <property type="entry name" value="Phosphotyrosine protein phosphatases I"/>
    <property type="match status" value="1"/>
</dbReference>
<dbReference type="SMART" id="SM00226">
    <property type="entry name" value="LMWPc"/>
    <property type="match status" value="1"/>
</dbReference>
<dbReference type="InterPro" id="IPR023485">
    <property type="entry name" value="Ptyr_pPase"/>
</dbReference>
<dbReference type="Pfam" id="PF01451">
    <property type="entry name" value="LMWPc"/>
    <property type="match status" value="1"/>
</dbReference>
<protein>
    <submittedName>
        <fullName evidence="2">Protein tyrosine phosphatase</fullName>
    </submittedName>
</protein>
<dbReference type="Proteomes" id="UP000466104">
    <property type="component" value="Unassembled WGS sequence"/>
</dbReference>
<dbReference type="EMBL" id="VUMG01000001">
    <property type="protein sequence ID" value="MSS44839.1"/>
    <property type="molecule type" value="Genomic_DNA"/>
</dbReference>
<proteinExistence type="predicted"/>
<dbReference type="InterPro" id="IPR036196">
    <property type="entry name" value="Ptyr_pPase_sf"/>
</dbReference>
<accession>A0A7K0J4I1</accession>
<name>A0A7K0J4I1_9ACTN</name>
<feature type="domain" description="Phosphotyrosine protein phosphatase I" evidence="1">
    <location>
        <begin position="11"/>
        <end position="181"/>
    </location>
</feature>
<reference evidence="2 3" key="1">
    <citation type="submission" date="2019-08" db="EMBL/GenBank/DDBJ databases">
        <title>In-depth cultivation of the pig gut microbiome towards novel bacterial diversity and tailored functional studies.</title>
        <authorList>
            <person name="Wylensek D."/>
            <person name="Hitch T.C.A."/>
            <person name="Clavel T."/>
        </authorList>
    </citation>
    <scope>NUCLEOTIDE SEQUENCE [LARGE SCALE GENOMIC DNA]</scope>
    <source>
        <strain evidence="2 3">WCA-380-WT-3A</strain>
    </source>
</reference>
<comment type="caution">
    <text evidence="2">The sequence shown here is derived from an EMBL/GenBank/DDBJ whole genome shotgun (WGS) entry which is preliminary data.</text>
</comment>
<evidence type="ECO:0000259" key="1">
    <source>
        <dbReference type="SMART" id="SM00226"/>
    </source>
</evidence>